<proteinExistence type="predicted"/>
<dbReference type="PANTHER" id="PTHR45629">
    <property type="entry name" value="SNF2/RAD54 FAMILY MEMBER"/>
    <property type="match status" value="1"/>
</dbReference>
<keyword evidence="1" id="KW-0547">Nucleotide-binding</keyword>
<evidence type="ECO:0000256" key="1">
    <source>
        <dbReference type="ARBA" id="ARBA00022741"/>
    </source>
</evidence>
<feature type="domain" description="Helicase ATP-binding" evidence="4">
    <location>
        <begin position="26"/>
        <end position="186"/>
    </location>
</feature>
<sequence>YIYAFPTVWKMKKFKDHQIEGVEWMWERVRNRKGVVLSDEMGTGKTLQSLEIIQRVWNSIGKSVLIVAPCTLLHNWEKEMEKFQFPIPARIVRSSDTNGVQLVNAADGEYILIVNYELLQKKKSVFLQTFFDLVVFDEAQRIKNHTTWVSRISRTIDAMCKICVTGTPIQNSLSELWSIAETVRPGYFGDYTTFKAEIEDPLKKSTLKHATELEKRKGASIKKHINELIADVVIRRTKKEIFNEEFKKREGLFVPKRKEYVIYCGFTEEQEAVYNDVLNMDLVKSTVLGRKSPLKSISHLKSVCSHPSLVDKRVTSWHASGKMKVVHRLLFMWRSSNRKIILFSQYKNTLKILERFIDTHVYRIDGDSPIGKREEIFKIFGSKDGMEVLLMSMKVGGVGVNLQKSDTVILFDIDWNPFNEEQAKGRAHRIGQEKEVEVYRLLCKGTIEETIQMIQDVKRTISKGVLDGISSKKVFDKVDLCKLFHYSHDPTDVTDIDNLVPTEETDL</sequence>
<comment type="caution">
    <text evidence="6">The sequence shown here is derived from an EMBL/GenBank/DDBJ whole genome shotgun (WGS) entry which is preliminary data.</text>
</comment>
<dbReference type="SUPFAM" id="SSF52540">
    <property type="entry name" value="P-loop containing nucleoside triphosphate hydrolases"/>
    <property type="match status" value="2"/>
</dbReference>
<dbReference type="EMBL" id="AKIJ01000001">
    <property type="protein sequence ID" value="KFG27404.1"/>
    <property type="molecule type" value="Genomic_DNA"/>
</dbReference>
<dbReference type="Pfam" id="PF00176">
    <property type="entry name" value="SNF2-rel_dom"/>
    <property type="match status" value="1"/>
</dbReference>
<dbReference type="Gene3D" id="3.40.50.300">
    <property type="entry name" value="P-loop containing nucleotide triphosphate hydrolases"/>
    <property type="match status" value="1"/>
</dbReference>
<dbReference type="InterPro" id="IPR014001">
    <property type="entry name" value="Helicase_ATP-bd"/>
</dbReference>
<dbReference type="InterPro" id="IPR050496">
    <property type="entry name" value="SNF2_RAD54_helicase_repair"/>
</dbReference>
<dbReference type="InterPro" id="IPR001650">
    <property type="entry name" value="Helicase_C-like"/>
</dbReference>
<evidence type="ECO:0000256" key="2">
    <source>
        <dbReference type="ARBA" id="ARBA00022801"/>
    </source>
</evidence>
<organism evidence="6 7">
    <name type="scientific">Nematocida ausubeli (strain ATCC PRA-371 / ERTm2)</name>
    <name type="common">Nematode killer fungus</name>
    <dbReference type="NCBI Taxonomy" id="1913371"/>
    <lineage>
        <taxon>Eukaryota</taxon>
        <taxon>Fungi</taxon>
        <taxon>Fungi incertae sedis</taxon>
        <taxon>Microsporidia</taxon>
        <taxon>Nematocida</taxon>
    </lineage>
</organism>
<name>A0A086J5I6_NEMA1</name>
<dbReference type="GO" id="GO:0005524">
    <property type="term" value="F:ATP binding"/>
    <property type="evidence" value="ECO:0007669"/>
    <property type="project" value="InterPro"/>
</dbReference>
<keyword evidence="3" id="KW-0067">ATP-binding</keyword>
<dbReference type="CDD" id="cd18793">
    <property type="entry name" value="SF2_C_SNF"/>
    <property type="match status" value="1"/>
</dbReference>
<dbReference type="PROSITE" id="PS51194">
    <property type="entry name" value="HELICASE_CTER"/>
    <property type="match status" value="1"/>
</dbReference>
<dbReference type="PROSITE" id="PS51192">
    <property type="entry name" value="HELICASE_ATP_BIND_1"/>
    <property type="match status" value="1"/>
</dbReference>
<evidence type="ECO:0000259" key="4">
    <source>
        <dbReference type="PROSITE" id="PS51192"/>
    </source>
</evidence>
<evidence type="ECO:0000259" key="5">
    <source>
        <dbReference type="PROSITE" id="PS51194"/>
    </source>
</evidence>
<dbReference type="Gene3D" id="3.40.50.10810">
    <property type="entry name" value="Tandem AAA-ATPase domain"/>
    <property type="match status" value="1"/>
</dbReference>
<dbReference type="CDD" id="cd17919">
    <property type="entry name" value="DEXHc_Snf"/>
    <property type="match status" value="1"/>
</dbReference>
<keyword evidence="2" id="KW-0378">Hydrolase</keyword>
<dbReference type="Pfam" id="PF00271">
    <property type="entry name" value="Helicase_C"/>
    <property type="match status" value="1"/>
</dbReference>
<dbReference type="Proteomes" id="UP000054524">
    <property type="component" value="Unassembled WGS sequence"/>
</dbReference>
<dbReference type="InterPro" id="IPR000330">
    <property type="entry name" value="SNF2_N"/>
</dbReference>
<dbReference type="AlphaFoldDB" id="A0A086J5I6"/>
<dbReference type="GeneID" id="77675455"/>
<dbReference type="PANTHER" id="PTHR45629:SF7">
    <property type="entry name" value="DNA EXCISION REPAIR PROTEIN ERCC-6-RELATED"/>
    <property type="match status" value="1"/>
</dbReference>
<evidence type="ECO:0000313" key="7">
    <source>
        <dbReference type="Proteomes" id="UP000054524"/>
    </source>
</evidence>
<keyword evidence="7" id="KW-1185">Reference proteome</keyword>
<dbReference type="GO" id="GO:0016787">
    <property type="term" value="F:hydrolase activity"/>
    <property type="evidence" value="ECO:0007669"/>
    <property type="project" value="UniProtKB-KW"/>
</dbReference>
<dbReference type="SMART" id="SM00487">
    <property type="entry name" value="DEXDc"/>
    <property type="match status" value="1"/>
</dbReference>
<feature type="domain" description="Helicase C-terminal" evidence="5">
    <location>
        <begin position="324"/>
        <end position="479"/>
    </location>
</feature>
<accession>A0A086J5I6</accession>
<dbReference type="InterPro" id="IPR049730">
    <property type="entry name" value="SNF2/RAD54-like_C"/>
</dbReference>
<feature type="non-terminal residue" evidence="6">
    <location>
        <position position="1"/>
    </location>
</feature>
<gene>
    <name evidence="6" type="ORF">NESG_00482</name>
</gene>
<dbReference type="InterPro" id="IPR027417">
    <property type="entry name" value="P-loop_NTPase"/>
</dbReference>
<dbReference type="SMART" id="SM00490">
    <property type="entry name" value="HELICc"/>
    <property type="match status" value="1"/>
</dbReference>
<reference evidence="6 7" key="1">
    <citation type="journal article" date="2014" name="Genome Announc.">
        <title>Genome Sequence of the Microsporidian Species Nematocida sp1 Strain ERTm6 (ATCC PRA-372).</title>
        <authorList>
            <person name="Bakowski M.A."/>
            <person name="Priest M."/>
            <person name="Young S."/>
            <person name="Cuomo C.A."/>
            <person name="Troemel E.R."/>
        </authorList>
    </citation>
    <scope>NUCLEOTIDE SEQUENCE [LARGE SCALE GENOMIC DNA]</scope>
    <source>
        <strain evidence="6 7">ERTm6</strain>
    </source>
</reference>
<dbReference type="InterPro" id="IPR038718">
    <property type="entry name" value="SNF2-like_sf"/>
</dbReference>
<dbReference type="HOGENOM" id="CLU_000315_17_8_1"/>
<protein>
    <submittedName>
        <fullName evidence="6">Uncharacterized protein</fullName>
    </submittedName>
</protein>
<evidence type="ECO:0000313" key="6">
    <source>
        <dbReference type="EMBL" id="KFG27404.1"/>
    </source>
</evidence>
<evidence type="ECO:0000256" key="3">
    <source>
        <dbReference type="ARBA" id="ARBA00022840"/>
    </source>
</evidence>
<dbReference type="RefSeq" id="XP_052905959.1">
    <property type="nucleotide sequence ID" value="XM_053048134.1"/>
</dbReference>